<accession>A0AAV6PMX7</accession>
<gene>
    <name evidence="1" type="ORF">JOB18_031139</name>
</gene>
<dbReference type="AlphaFoldDB" id="A0AAV6PMX7"/>
<dbReference type="EMBL" id="JAGKHQ010000023">
    <property type="protein sequence ID" value="KAG7474007.1"/>
    <property type="molecule type" value="Genomic_DNA"/>
</dbReference>
<comment type="caution">
    <text evidence="1">The sequence shown here is derived from an EMBL/GenBank/DDBJ whole genome shotgun (WGS) entry which is preliminary data.</text>
</comment>
<keyword evidence="2" id="KW-1185">Reference proteome</keyword>
<reference evidence="1 2" key="1">
    <citation type="journal article" date="2021" name="Sci. Rep.">
        <title>Chromosome anchoring in Senegalese sole (Solea senegalensis) reveals sex-associated markers and genome rearrangements in flatfish.</title>
        <authorList>
            <person name="Guerrero-Cozar I."/>
            <person name="Gomez-Garrido J."/>
            <person name="Berbel C."/>
            <person name="Martinez-Blanch J.F."/>
            <person name="Alioto T."/>
            <person name="Claros M.G."/>
            <person name="Gagnaire P.A."/>
            <person name="Manchado M."/>
        </authorList>
    </citation>
    <scope>NUCLEOTIDE SEQUENCE [LARGE SCALE GENOMIC DNA]</scope>
    <source>
        <strain evidence="1">Sse05_10M</strain>
    </source>
</reference>
<sequence>MHQKEVLNEVLNTVELQRCTSCGCVWPCSALPPAAHIAVHLQIKICGWSATKQWK</sequence>
<proteinExistence type="predicted"/>
<protein>
    <submittedName>
        <fullName evidence="1">Uncharacterized protein</fullName>
    </submittedName>
</protein>
<evidence type="ECO:0000313" key="2">
    <source>
        <dbReference type="Proteomes" id="UP000693946"/>
    </source>
</evidence>
<dbReference type="Proteomes" id="UP000693946">
    <property type="component" value="Unassembled WGS sequence"/>
</dbReference>
<name>A0AAV6PMX7_SOLSE</name>
<organism evidence="1 2">
    <name type="scientific">Solea senegalensis</name>
    <name type="common">Senegalese sole</name>
    <dbReference type="NCBI Taxonomy" id="28829"/>
    <lineage>
        <taxon>Eukaryota</taxon>
        <taxon>Metazoa</taxon>
        <taxon>Chordata</taxon>
        <taxon>Craniata</taxon>
        <taxon>Vertebrata</taxon>
        <taxon>Euteleostomi</taxon>
        <taxon>Actinopterygii</taxon>
        <taxon>Neopterygii</taxon>
        <taxon>Teleostei</taxon>
        <taxon>Neoteleostei</taxon>
        <taxon>Acanthomorphata</taxon>
        <taxon>Carangaria</taxon>
        <taxon>Pleuronectiformes</taxon>
        <taxon>Pleuronectoidei</taxon>
        <taxon>Soleidae</taxon>
        <taxon>Solea</taxon>
    </lineage>
</organism>
<evidence type="ECO:0000313" key="1">
    <source>
        <dbReference type="EMBL" id="KAG7474007.1"/>
    </source>
</evidence>